<keyword evidence="1" id="KW-0378">Hydrolase</keyword>
<dbReference type="GO" id="GO:0016798">
    <property type="term" value="F:hydrolase activity, acting on glycosyl bonds"/>
    <property type="evidence" value="ECO:0007669"/>
    <property type="project" value="InterPro"/>
</dbReference>
<dbReference type="Gene3D" id="2.60.120.260">
    <property type="entry name" value="Galactose-binding domain-like"/>
    <property type="match status" value="1"/>
</dbReference>
<dbReference type="AlphaFoldDB" id="A0A1V9FZJ6"/>
<keyword evidence="2" id="KW-0732">Signal</keyword>
<gene>
    <name evidence="4" type="ORF">A3860_22605</name>
</gene>
<reference evidence="4 5" key="1">
    <citation type="submission" date="2016-03" db="EMBL/GenBank/DDBJ databases">
        <title>Niastella vici sp. nov., isolated from farmland soil.</title>
        <authorList>
            <person name="Chen L."/>
            <person name="Wang D."/>
            <person name="Yang S."/>
            <person name="Wang G."/>
        </authorList>
    </citation>
    <scope>NUCLEOTIDE SEQUENCE [LARGE SCALE GENOMIC DNA]</scope>
    <source>
        <strain evidence="4 5">DJ57</strain>
    </source>
</reference>
<accession>A0A1V9FZJ6</accession>
<evidence type="ECO:0000313" key="5">
    <source>
        <dbReference type="Proteomes" id="UP000192796"/>
    </source>
</evidence>
<proteinExistence type="predicted"/>
<dbReference type="STRING" id="1703345.A3860_22605"/>
<organism evidence="4 5">
    <name type="scientific">Niastella vici</name>
    <dbReference type="NCBI Taxonomy" id="1703345"/>
    <lineage>
        <taxon>Bacteria</taxon>
        <taxon>Pseudomonadati</taxon>
        <taxon>Bacteroidota</taxon>
        <taxon>Chitinophagia</taxon>
        <taxon>Chitinophagales</taxon>
        <taxon>Chitinophagaceae</taxon>
        <taxon>Niastella</taxon>
    </lineage>
</organism>
<evidence type="ECO:0000259" key="3">
    <source>
        <dbReference type="Pfam" id="PF02018"/>
    </source>
</evidence>
<comment type="caution">
    <text evidence="4">The sequence shown here is derived from an EMBL/GenBank/DDBJ whole genome shotgun (WGS) entry which is preliminary data.</text>
</comment>
<keyword evidence="5" id="KW-1185">Reference proteome</keyword>
<sequence length="192" mass="21227">MSNNLIIPLFALLFIHLTAKAQKNLVTNGGFEDELYGWTEYSARTTPYVVKTGKACAVIISADTSKWTGMHQVVALPKNTQYVLISAWIKADNIVQGMPAWSGGLFNIEFLDRNEAKVNGSTTLITVTGDEYWKFTEKAMPVPPGVSKIKLLFALGYATGTLFVDEVSVKVITVEDYQKHVTAMNRPTGTRF</sequence>
<evidence type="ECO:0000313" key="4">
    <source>
        <dbReference type="EMBL" id="OQP63734.1"/>
    </source>
</evidence>
<dbReference type="SUPFAM" id="SSF49785">
    <property type="entry name" value="Galactose-binding domain-like"/>
    <property type="match status" value="1"/>
</dbReference>
<evidence type="ECO:0000256" key="1">
    <source>
        <dbReference type="ARBA" id="ARBA00022801"/>
    </source>
</evidence>
<feature type="signal peptide" evidence="2">
    <location>
        <begin position="1"/>
        <end position="21"/>
    </location>
</feature>
<protein>
    <recommendedName>
        <fullName evidence="3">CBM-cenC domain-containing protein</fullName>
    </recommendedName>
</protein>
<dbReference type="EMBL" id="LVYD01000044">
    <property type="protein sequence ID" value="OQP63734.1"/>
    <property type="molecule type" value="Genomic_DNA"/>
</dbReference>
<feature type="domain" description="CBM-cenC" evidence="3">
    <location>
        <begin position="23"/>
        <end position="93"/>
    </location>
</feature>
<dbReference type="OrthoDB" id="673539at2"/>
<dbReference type="RefSeq" id="WP_081147394.1">
    <property type="nucleotide sequence ID" value="NZ_LVYD01000044.1"/>
</dbReference>
<dbReference type="InterPro" id="IPR003305">
    <property type="entry name" value="CenC_carb-bd"/>
</dbReference>
<dbReference type="InterPro" id="IPR008979">
    <property type="entry name" value="Galactose-bd-like_sf"/>
</dbReference>
<feature type="chain" id="PRO_5010705947" description="CBM-cenC domain-containing protein" evidence="2">
    <location>
        <begin position="22"/>
        <end position="192"/>
    </location>
</feature>
<dbReference type="Pfam" id="PF02018">
    <property type="entry name" value="CBM_4_9"/>
    <property type="match status" value="1"/>
</dbReference>
<name>A0A1V9FZJ6_9BACT</name>
<dbReference type="Proteomes" id="UP000192796">
    <property type="component" value="Unassembled WGS sequence"/>
</dbReference>
<evidence type="ECO:0000256" key="2">
    <source>
        <dbReference type="SAM" id="SignalP"/>
    </source>
</evidence>